<reference evidence="3" key="1">
    <citation type="submission" date="2021-01" db="EMBL/GenBank/DDBJ databases">
        <authorList>
            <person name="Corre E."/>
            <person name="Pelletier E."/>
            <person name="Niang G."/>
            <person name="Scheremetjew M."/>
            <person name="Finn R."/>
            <person name="Kale V."/>
            <person name="Holt S."/>
            <person name="Cochrane G."/>
            <person name="Meng A."/>
            <person name="Brown T."/>
            <person name="Cohen L."/>
        </authorList>
    </citation>
    <scope>NUCLEOTIDE SEQUENCE</scope>
    <source>
        <strain evidence="3">Pbaha01</strain>
    </source>
</reference>
<dbReference type="Pfam" id="PF05295">
    <property type="entry name" value="Luciferase_N"/>
    <property type="match status" value="1"/>
</dbReference>
<dbReference type="InterPro" id="IPR007959">
    <property type="entry name" value="Dino_Luciferase_N"/>
</dbReference>
<name>A0A7S0ALT2_9DINO</name>
<dbReference type="SUPFAM" id="SSF52833">
    <property type="entry name" value="Thioredoxin-like"/>
    <property type="match status" value="1"/>
</dbReference>
<dbReference type="Gene3D" id="1.20.1050.10">
    <property type="match status" value="1"/>
</dbReference>
<dbReference type="PANTHER" id="PTHR11571">
    <property type="entry name" value="GLUTATHIONE S-TRANSFERASE"/>
    <property type="match status" value="1"/>
</dbReference>
<dbReference type="GO" id="GO:0004364">
    <property type="term" value="F:glutathione transferase activity"/>
    <property type="evidence" value="ECO:0007669"/>
    <property type="project" value="TreeGrafter"/>
</dbReference>
<dbReference type="InterPro" id="IPR036282">
    <property type="entry name" value="Glutathione-S-Trfase_C_sf"/>
</dbReference>
<dbReference type="InterPro" id="IPR004046">
    <property type="entry name" value="GST_C"/>
</dbReference>
<dbReference type="Pfam" id="PF14497">
    <property type="entry name" value="GST_C_3"/>
    <property type="match status" value="1"/>
</dbReference>
<dbReference type="EMBL" id="HBEG01030446">
    <property type="protein sequence ID" value="CAD8367870.1"/>
    <property type="molecule type" value="Transcribed_RNA"/>
</dbReference>
<dbReference type="InterPro" id="IPR010987">
    <property type="entry name" value="Glutathione-S-Trfase_C-like"/>
</dbReference>
<dbReference type="PANTHER" id="PTHR11571:SF252">
    <property type="entry name" value="GLUTATHIONE S-TRANSFERASE"/>
    <property type="match status" value="1"/>
</dbReference>
<organism evidence="3">
    <name type="scientific">Pyrodinium bahamense</name>
    <dbReference type="NCBI Taxonomy" id="73915"/>
    <lineage>
        <taxon>Eukaryota</taxon>
        <taxon>Sar</taxon>
        <taxon>Alveolata</taxon>
        <taxon>Dinophyceae</taxon>
        <taxon>Gonyaulacales</taxon>
        <taxon>Pyrocystaceae</taxon>
        <taxon>Pyrodinium</taxon>
    </lineage>
</organism>
<dbReference type="InterPro" id="IPR040079">
    <property type="entry name" value="Glutathione_S-Trfase"/>
</dbReference>
<evidence type="ECO:0000313" key="3">
    <source>
        <dbReference type="EMBL" id="CAD8367870.1"/>
    </source>
</evidence>
<gene>
    <name evidence="3" type="ORF">PBAH0796_LOCUS18595</name>
</gene>
<sequence>MATLQVMNSPLQQFLKNNNVDVDPKIIAYLTGDMRLTEVRNFATFWSPSAYEHGVRDDIVAKVEPYRTDMSSPASRVQVARLRTAWKLAQEQATVTKAGSGTLTTAGSGTARSFPTIKFSYFNVEGGGECIRLAFALGGVPYIDDRIDMATQWRDLKPKAKFGQLPVITVDGGEQIAQSGAMLRYAGKLAGLIPEDPVEMMKAEEVIGLSWDLVTAITPSMQLDRRPQLYGYQGTPQAELTRIAIGMREKLSAPDGDIDRFLGYLDGLLAKNGTGWFVGSSPTIAECEMIPRLRSLRKGNRDGFPKDIVNKHVNLMKMYFAFHELPAIKAHYKGVPPY</sequence>
<dbReference type="CDD" id="cd03039">
    <property type="entry name" value="GST_N_Sigma_like"/>
    <property type="match status" value="1"/>
</dbReference>
<dbReference type="SUPFAM" id="SSF47616">
    <property type="entry name" value="GST C-terminal domain-like"/>
    <property type="match status" value="1"/>
</dbReference>
<feature type="domain" description="GST N-terminal" evidence="1">
    <location>
        <begin position="115"/>
        <end position="194"/>
    </location>
</feature>
<dbReference type="PROSITE" id="PS50404">
    <property type="entry name" value="GST_NTER"/>
    <property type="match status" value="1"/>
</dbReference>
<dbReference type="Gene3D" id="3.40.30.10">
    <property type="entry name" value="Glutaredoxin"/>
    <property type="match status" value="1"/>
</dbReference>
<proteinExistence type="predicted"/>
<dbReference type="InterPro" id="IPR036249">
    <property type="entry name" value="Thioredoxin-like_sf"/>
</dbReference>
<dbReference type="SFLD" id="SFLDS00019">
    <property type="entry name" value="Glutathione_Transferase_(cytos"/>
    <property type="match status" value="1"/>
</dbReference>
<dbReference type="AlphaFoldDB" id="A0A7S0ALT2"/>
<dbReference type="InterPro" id="IPR004045">
    <property type="entry name" value="Glutathione_S-Trfase_N"/>
</dbReference>
<evidence type="ECO:0000259" key="1">
    <source>
        <dbReference type="PROSITE" id="PS50404"/>
    </source>
</evidence>
<dbReference type="InterPro" id="IPR050213">
    <property type="entry name" value="GST_superfamily"/>
</dbReference>
<feature type="domain" description="GST C-terminal" evidence="2">
    <location>
        <begin position="196"/>
        <end position="338"/>
    </location>
</feature>
<protein>
    <recommendedName>
        <fullName evidence="4">Glutathione transferase</fullName>
    </recommendedName>
</protein>
<dbReference type="PROSITE" id="PS50405">
    <property type="entry name" value="GST_CTER"/>
    <property type="match status" value="1"/>
</dbReference>
<evidence type="ECO:0008006" key="4">
    <source>
        <dbReference type="Google" id="ProtNLM"/>
    </source>
</evidence>
<accession>A0A7S0ALT2</accession>
<evidence type="ECO:0000259" key="2">
    <source>
        <dbReference type="PROSITE" id="PS50405"/>
    </source>
</evidence>
<dbReference type="GO" id="GO:0006749">
    <property type="term" value="P:glutathione metabolic process"/>
    <property type="evidence" value="ECO:0007669"/>
    <property type="project" value="TreeGrafter"/>
</dbReference>